<evidence type="ECO:0000256" key="1">
    <source>
        <dbReference type="ARBA" id="ARBA00007611"/>
    </source>
</evidence>
<dbReference type="GO" id="GO:0030414">
    <property type="term" value="F:peptidase inhibitor activity"/>
    <property type="evidence" value="ECO:0007669"/>
    <property type="project" value="UniProtKB-KW"/>
</dbReference>
<dbReference type="InterPro" id="IPR051368">
    <property type="entry name" value="SerProtInhib-TIL_Domain"/>
</dbReference>
<name>A0AAV6TLN5_9ARAC</name>
<gene>
    <name evidence="6" type="ORF">JTE90_024509</name>
</gene>
<dbReference type="FunFam" id="2.10.25.10:FF:000055">
    <property type="entry name" value="alpha-tectorin isoform X1"/>
    <property type="match status" value="1"/>
</dbReference>
<dbReference type="Gene3D" id="2.10.25.10">
    <property type="entry name" value="Laminin"/>
    <property type="match status" value="3"/>
</dbReference>
<dbReference type="InterPro" id="IPR036084">
    <property type="entry name" value="Ser_inhib-like_sf"/>
</dbReference>
<feature type="domain" description="TIL" evidence="5">
    <location>
        <begin position="158"/>
        <end position="212"/>
    </location>
</feature>
<dbReference type="Pfam" id="PF01826">
    <property type="entry name" value="TIL"/>
    <property type="match status" value="2"/>
</dbReference>
<dbReference type="PANTHER" id="PTHR23259:SF70">
    <property type="entry name" value="ACCESSORY GLAND PROTEIN ACP62F-RELATED"/>
    <property type="match status" value="1"/>
</dbReference>
<dbReference type="CDD" id="cd19941">
    <property type="entry name" value="TIL"/>
    <property type="match status" value="2"/>
</dbReference>
<evidence type="ECO:0000256" key="4">
    <source>
        <dbReference type="SAM" id="MobiDB-lite"/>
    </source>
</evidence>
<keyword evidence="3" id="KW-1015">Disulfide bond</keyword>
<feature type="region of interest" description="Disordered" evidence="4">
    <location>
        <begin position="1"/>
        <end position="32"/>
    </location>
</feature>
<feature type="non-terminal residue" evidence="6">
    <location>
        <position position="214"/>
    </location>
</feature>
<dbReference type="Proteomes" id="UP000827092">
    <property type="component" value="Unassembled WGS sequence"/>
</dbReference>
<dbReference type="EMBL" id="JAFNEN010002775">
    <property type="protein sequence ID" value="KAG8172381.1"/>
    <property type="molecule type" value="Genomic_DNA"/>
</dbReference>
<evidence type="ECO:0000256" key="2">
    <source>
        <dbReference type="ARBA" id="ARBA00022690"/>
    </source>
</evidence>
<dbReference type="PANTHER" id="PTHR23259">
    <property type="entry name" value="RIDDLE"/>
    <property type="match status" value="1"/>
</dbReference>
<evidence type="ECO:0000256" key="3">
    <source>
        <dbReference type="ARBA" id="ARBA00023157"/>
    </source>
</evidence>
<keyword evidence="2" id="KW-0646">Protease inhibitor</keyword>
<feature type="domain" description="TIL" evidence="5">
    <location>
        <begin position="101"/>
        <end position="152"/>
    </location>
</feature>
<evidence type="ECO:0000313" key="6">
    <source>
        <dbReference type="EMBL" id="KAG8172381.1"/>
    </source>
</evidence>
<dbReference type="SUPFAM" id="SSF57567">
    <property type="entry name" value="Serine protease inhibitors"/>
    <property type="match status" value="2"/>
</dbReference>
<evidence type="ECO:0000313" key="7">
    <source>
        <dbReference type="Proteomes" id="UP000827092"/>
    </source>
</evidence>
<dbReference type="InterPro" id="IPR002919">
    <property type="entry name" value="TIL_dom"/>
</dbReference>
<dbReference type="AlphaFoldDB" id="A0AAV6TLN5"/>
<proteinExistence type="inferred from homology"/>
<keyword evidence="7" id="KW-1185">Reference proteome</keyword>
<reference evidence="6 7" key="1">
    <citation type="journal article" date="2022" name="Nat. Ecol. Evol.">
        <title>A masculinizing supergene underlies an exaggerated male reproductive morph in a spider.</title>
        <authorList>
            <person name="Hendrickx F."/>
            <person name="De Corte Z."/>
            <person name="Sonet G."/>
            <person name="Van Belleghem S.M."/>
            <person name="Kostlbacher S."/>
            <person name="Vangestel C."/>
        </authorList>
    </citation>
    <scope>NUCLEOTIDE SEQUENCE [LARGE SCALE GENOMIC DNA]</scope>
    <source>
        <strain evidence="6">W744_W776</strain>
    </source>
</reference>
<accession>A0AAV6TLN5</accession>
<organism evidence="6 7">
    <name type="scientific">Oedothorax gibbosus</name>
    <dbReference type="NCBI Taxonomy" id="931172"/>
    <lineage>
        <taxon>Eukaryota</taxon>
        <taxon>Metazoa</taxon>
        <taxon>Ecdysozoa</taxon>
        <taxon>Arthropoda</taxon>
        <taxon>Chelicerata</taxon>
        <taxon>Arachnida</taxon>
        <taxon>Araneae</taxon>
        <taxon>Araneomorphae</taxon>
        <taxon>Entelegynae</taxon>
        <taxon>Araneoidea</taxon>
        <taxon>Linyphiidae</taxon>
        <taxon>Erigoninae</taxon>
        <taxon>Oedothorax</taxon>
    </lineage>
</organism>
<comment type="similarity">
    <text evidence="1">Belongs to the serine protease inhibitor-like (TIL domain-containing) family.</text>
</comment>
<protein>
    <recommendedName>
        <fullName evidence="5">TIL domain-containing protein</fullName>
    </recommendedName>
</protein>
<comment type="caution">
    <text evidence="6">The sequence shown here is derived from an EMBL/GenBank/DDBJ whole genome shotgun (WGS) entry which is preliminary data.</text>
</comment>
<sequence length="214" mass="23696">MHSPERQKSTALRSQEWVASVEKGSTKQGMTRQPTECATRQCVRGFLSDGYVKNDQGVCVRPKDCSKHLDATAKKGLYKKKDGKCVKPSQCDTPTKQPETCPKNEVYSTCVNPCNDCQIRGKCQFLVCNKGCNCKKGYHRDGSGKCIPASQCPGKNECGKNEEYKTCGTACQVTCSNRFLKVLCIDKCVEGCFCKEGYIRNEEGKCIEPSQCPI</sequence>
<evidence type="ECO:0000259" key="5">
    <source>
        <dbReference type="Pfam" id="PF01826"/>
    </source>
</evidence>